<keyword evidence="2" id="KW-1185">Reference proteome</keyword>
<gene>
    <name evidence="1" type="ORF">GCM10009007_21090</name>
</gene>
<dbReference type="EMBL" id="BMZG01000026">
    <property type="protein sequence ID" value="GHA80136.1"/>
    <property type="molecule type" value="Genomic_DNA"/>
</dbReference>
<evidence type="ECO:0000313" key="1">
    <source>
        <dbReference type="EMBL" id="GHA80136.1"/>
    </source>
</evidence>
<comment type="caution">
    <text evidence="1">The sequence shown here is derived from an EMBL/GenBank/DDBJ whole genome shotgun (WGS) entry which is preliminary data.</text>
</comment>
<protein>
    <submittedName>
        <fullName evidence="1">Uncharacterized protein</fullName>
    </submittedName>
</protein>
<accession>A0A8J3CIW4</accession>
<name>A0A8J3CIW4_9BURK</name>
<proteinExistence type="predicted"/>
<evidence type="ECO:0000313" key="2">
    <source>
        <dbReference type="Proteomes" id="UP000614287"/>
    </source>
</evidence>
<sequence length="74" mass="8438">MINEWQKITVPQDPNFESYEKIVDNISARIWFSQMGMWCASFTNINTQRRLRADISHCKTAEEAKAAADGSVSV</sequence>
<reference evidence="1" key="1">
    <citation type="journal article" date="2014" name="Int. J. Syst. Evol. Microbiol.">
        <title>Complete genome sequence of Corynebacterium casei LMG S-19264T (=DSM 44701T), isolated from a smear-ripened cheese.</title>
        <authorList>
            <consortium name="US DOE Joint Genome Institute (JGI-PGF)"/>
            <person name="Walter F."/>
            <person name="Albersmeier A."/>
            <person name="Kalinowski J."/>
            <person name="Ruckert C."/>
        </authorList>
    </citation>
    <scope>NUCLEOTIDE SEQUENCE</scope>
    <source>
        <strain evidence="1">KCTC 32501</strain>
    </source>
</reference>
<dbReference type="Proteomes" id="UP000614287">
    <property type="component" value="Unassembled WGS sequence"/>
</dbReference>
<organism evidence="1 2">
    <name type="scientific">Formosimonas limnophila</name>
    <dbReference type="NCBI Taxonomy" id="1384487"/>
    <lineage>
        <taxon>Bacteria</taxon>
        <taxon>Pseudomonadati</taxon>
        <taxon>Pseudomonadota</taxon>
        <taxon>Betaproteobacteria</taxon>
        <taxon>Burkholderiales</taxon>
        <taxon>Burkholderiaceae</taxon>
        <taxon>Formosimonas</taxon>
    </lineage>
</organism>
<dbReference type="AlphaFoldDB" id="A0A8J3CIW4"/>
<reference evidence="1" key="2">
    <citation type="submission" date="2020-09" db="EMBL/GenBank/DDBJ databases">
        <authorList>
            <person name="Sun Q."/>
            <person name="Kim S."/>
        </authorList>
    </citation>
    <scope>NUCLEOTIDE SEQUENCE</scope>
    <source>
        <strain evidence="1">KCTC 32501</strain>
    </source>
</reference>